<dbReference type="EMBL" id="JBBPBN010000002">
    <property type="protein sequence ID" value="KAK9045186.1"/>
    <property type="molecule type" value="Genomic_DNA"/>
</dbReference>
<dbReference type="InterPro" id="IPR036163">
    <property type="entry name" value="HMA_dom_sf"/>
</dbReference>
<sequence>MQKVVLKLNLHDSKYKQKAMKRVCSLSGVESVSFDAKDQTLTVVGDIDPVKAVGKLKKLCRTEIVSVGPANEPEKKKEEPKKEEPKKEEPKKEEPKKEEPKKEEPKKEEPEAPLAYPYPLEYRPQTQMAAHNYSSVPEYYNYGKVVHDEPAGCGIC</sequence>
<evidence type="ECO:0000256" key="1">
    <source>
        <dbReference type="ARBA" id="ARBA00022481"/>
    </source>
</evidence>
<gene>
    <name evidence="8" type="ORF">V6N11_059075</name>
</gene>
<comment type="similarity">
    <text evidence="5">Belongs to the HIPP family.</text>
</comment>
<dbReference type="InterPro" id="IPR006121">
    <property type="entry name" value="HMA_dom"/>
</dbReference>
<dbReference type="PANTHER" id="PTHR45811">
    <property type="entry name" value="COPPER TRANSPORT PROTEIN FAMILY-RELATED"/>
    <property type="match status" value="1"/>
</dbReference>
<feature type="region of interest" description="Disordered" evidence="6">
    <location>
        <begin position="67"/>
        <end position="119"/>
    </location>
</feature>
<reference evidence="8 9" key="1">
    <citation type="journal article" date="2024" name="G3 (Bethesda)">
        <title>Genome assembly of Hibiscus sabdariffa L. provides insights into metabolisms of medicinal natural products.</title>
        <authorList>
            <person name="Kim T."/>
        </authorList>
    </citation>
    <scope>NUCLEOTIDE SEQUENCE [LARGE SCALE GENOMIC DNA]</scope>
    <source>
        <strain evidence="8">TK-2024</strain>
        <tissue evidence="8">Old leaves</tissue>
    </source>
</reference>
<feature type="compositionally biased region" description="Basic and acidic residues" evidence="6">
    <location>
        <begin position="72"/>
        <end position="110"/>
    </location>
</feature>
<proteinExistence type="inferred from homology"/>
<accession>A0ABR2U6P8</accession>
<evidence type="ECO:0000256" key="2">
    <source>
        <dbReference type="ARBA" id="ARBA00022723"/>
    </source>
</evidence>
<evidence type="ECO:0000313" key="8">
    <source>
        <dbReference type="EMBL" id="KAK9045186.1"/>
    </source>
</evidence>
<organism evidence="8 9">
    <name type="scientific">Hibiscus sabdariffa</name>
    <name type="common">roselle</name>
    <dbReference type="NCBI Taxonomy" id="183260"/>
    <lineage>
        <taxon>Eukaryota</taxon>
        <taxon>Viridiplantae</taxon>
        <taxon>Streptophyta</taxon>
        <taxon>Embryophyta</taxon>
        <taxon>Tracheophyta</taxon>
        <taxon>Spermatophyta</taxon>
        <taxon>Magnoliopsida</taxon>
        <taxon>eudicotyledons</taxon>
        <taxon>Gunneridae</taxon>
        <taxon>Pentapetalae</taxon>
        <taxon>rosids</taxon>
        <taxon>malvids</taxon>
        <taxon>Malvales</taxon>
        <taxon>Malvaceae</taxon>
        <taxon>Malvoideae</taxon>
        <taxon>Hibiscus</taxon>
    </lineage>
</organism>
<evidence type="ECO:0000259" key="7">
    <source>
        <dbReference type="PROSITE" id="PS50846"/>
    </source>
</evidence>
<keyword evidence="3" id="KW-0449">Lipoprotein</keyword>
<protein>
    <recommendedName>
        <fullName evidence="7">HMA domain-containing protein</fullName>
    </recommendedName>
</protein>
<evidence type="ECO:0000313" key="9">
    <source>
        <dbReference type="Proteomes" id="UP001396334"/>
    </source>
</evidence>
<comment type="caution">
    <text evidence="8">The sequence shown here is derived from an EMBL/GenBank/DDBJ whole genome shotgun (WGS) entry which is preliminary data.</text>
</comment>
<keyword evidence="1" id="KW-0488">Methylation</keyword>
<name>A0ABR2U6P8_9ROSI</name>
<evidence type="ECO:0000256" key="3">
    <source>
        <dbReference type="ARBA" id="ARBA00023288"/>
    </source>
</evidence>
<evidence type="ECO:0000256" key="5">
    <source>
        <dbReference type="ARBA" id="ARBA00024045"/>
    </source>
</evidence>
<dbReference type="SUPFAM" id="SSF55008">
    <property type="entry name" value="HMA, heavy metal-associated domain"/>
    <property type="match status" value="1"/>
</dbReference>
<dbReference type="Proteomes" id="UP001396334">
    <property type="component" value="Unassembled WGS sequence"/>
</dbReference>
<keyword evidence="9" id="KW-1185">Reference proteome</keyword>
<dbReference type="Pfam" id="PF00403">
    <property type="entry name" value="HMA"/>
    <property type="match status" value="1"/>
</dbReference>
<evidence type="ECO:0000256" key="6">
    <source>
        <dbReference type="SAM" id="MobiDB-lite"/>
    </source>
</evidence>
<dbReference type="InterPro" id="IPR051863">
    <property type="entry name" value="HIPP"/>
</dbReference>
<keyword evidence="4" id="KW-0636">Prenylation</keyword>
<keyword evidence="2" id="KW-0479">Metal-binding</keyword>
<dbReference type="PROSITE" id="PS50846">
    <property type="entry name" value="HMA_2"/>
    <property type="match status" value="1"/>
</dbReference>
<dbReference type="Gene3D" id="3.30.70.100">
    <property type="match status" value="1"/>
</dbReference>
<dbReference type="PANTHER" id="PTHR45811:SF80">
    <property type="entry name" value="COPPER TRANSPORT PROTEIN FAMILY-RELATED"/>
    <property type="match status" value="1"/>
</dbReference>
<evidence type="ECO:0000256" key="4">
    <source>
        <dbReference type="ARBA" id="ARBA00023289"/>
    </source>
</evidence>
<feature type="domain" description="HMA" evidence="7">
    <location>
        <begin position="1"/>
        <end position="68"/>
    </location>
</feature>